<reference evidence="2 3" key="1">
    <citation type="submission" date="2019-03" db="EMBL/GenBank/DDBJ databases">
        <title>First draft genome of Liparis tanakae, snailfish: a comprehensive survey of snailfish specific genes.</title>
        <authorList>
            <person name="Kim W."/>
            <person name="Song I."/>
            <person name="Jeong J.-H."/>
            <person name="Kim D."/>
            <person name="Kim S."/>
            <person name="Ryu S."/>
            <person name="Song J.Y."/>
            <person name="Lee S.K."/>
        </authorList>
    </citation>
    <scope>NUCLEOTIDE SEQUENCE [LARGE SCALE GENOMIC DNA]</scope>
    <source>
        <tissue evidence="2">Muscle</tissue>
    </source>
</reference>
<feature type="region of interest" description="Disordered" evidence="1">
    <location>
        <begin position="56"/>
        <end position="121"/>
    </location>
</feature>
<feature type="compositionally biased region" description="Polar residues" evidence="1">
    <location>
        <begin position="87"/>
        <end position="101"/>
    </location>
</feature>
<feature type="region of interest" description="Disordered" evidence="1">
    <location>
        <begin position="1"/>
        <end position="37"/>
    </location>
</feature>
<protein>
    <submittedName>
        <fullName evidence="2">Uncharacterized protein</fullName>
    </submittedName>
</protein>
<evidence type="ECO:0000313" key="2">
    <source>
        <dbReference type="EMBL" id="TNN77558.1"/>
    </source>
</evidence>
<gene>
    <name evidence="2" type="ORF">EYF80_012148</name>
</gene>
<proteinExistence type="predicted"/>
<comment type="caution">
    <text evidence="2">The sequence shown here is derived from an EMBL/GenBank/DDBJ whole genome shotgun (WGS) entry which is preliminary data.</text>
</comment>
<organism evidence="2 3">
    <name type="scientific">Liparis tanakae</name>
    <name type="common">Tanaka's snailfish</name>
    <dbReference type="NCBI Taxonomy" id="230148"/>
    <lineage>
        <taxon>Eukaryota</taxon>
        <taxon>Metazoa</taxon>
        <taxon>Chordata</taxon>
        <taxon>Craniata</taxon>
        <taxon>Vertebrata</taxon>
        <taxon>Euteleostomi</taxon>
        <taxon>Actinopterygii</taxon>
        <taxon>Neopterygii</taxon>
        <taxon>Teleostei</taxon>
        <taxon>Neoteleostei</taxon>
        <taxon>Acanthomorphata</taxon>
        <taxon>Eupercaria</taxon>
        <taxon>Perciformes</taxon>
        <taxon>Cottioidei</taxon>
        <taxon>Cottales</taxon>
        <taxon>Liparidae</taxon>
        <taxon>Liparis</taxon>
    </lineage>
</organism>
<accession>A0A4Z2II76</accession>
<dbReference type="Proteomes" id="UP000314294">
    <property type="component" value="Unassembled WGS sequence"/>
</dbReference>
<evidence type="ECO:0000313" key="3">
    <source>
        <dbReference type="Proteomes" id="UP000314294"/>
    </source>
</evidence>
<dbReference type="OrthoDB" id="10558166at2759"/>
<dbReference type="EMBL" id="SRLO01000081">
    <property type="protein sequence ID" value="TNN77558.1"/>
    <property type="molecule type" value="Genomic_DNA"/>
</dbReference>
<name>A0A4Z2II76_9TELE</name>
<keyword evidence="3" id="KW-1185">Reference proteome</keyword>
<dbReference type="AlphaFoldDB" id="A0A4Z2II76"/>
<feature type="compositionally biased region" description="Low complexity" evidence="1">
    <location>
        <begin position="11"/>
        <end position="23"/>
    </location>
</feature>
<sequence length="121" mass="12981">MHTCHIKKNVSKSSKLAKTSTKSCQQDGASCGSAGLPSVWKSAVAGSTAVRYRYSTLRKQSNQQRRDGGGPEPAAILHERTRGLTLPSASSARKGAQSNTWVKKAKDAGRNKNKRSNAIQL</sequence>
<evidence type="ECO:0000256" key="1">
    <source>
        <dbReference type="SAM" id="MobiDB-lite"/>
    </source>
</evidence>
<feature type="compositionally biased region" description="Basic residues" evidence="1">
    <location>
        <begin position="1"/>
        <end position="10"/>
    </location>
</feature>